<evidence type="ECO:0000313" key="2">
    <source>
        <dbReference type="EMBL" id="KAF7386336.1"/>
    </source>
</evidence>
<protein>
    <submittedName>
        <fullName evidence="2">Uncharacterized protein</fullName>
    </submittedName>
</protein>
<dbReference type="Proteomes" id="UP000617340">
    <property type="component" value="Unassembled WGS sequence"/>
</dbReference>
<name>A0A834JER2_VESGE</name>
<feature type="compositionally biased region" description="Low complexity" evidence="1">
    <location>
        <begin position="94"/>
        <end position="103"/>
    </location>
</feature>
<accession>A0A834JER2</accession>
<keyword evidence="3" id="KW-1185">Reference proteome</keyword>
<dbReference type="EMBL" id="JACSDZ010000015">
    <property type="protein sequence ID" value="KAF7386336.1"/>
    <property type="molecule type" value="Genomic_DNA"/>
</dbReference>
<organism evidence="2 3">
    <name type="scientific">Vespula germanica</name>
    <name type="common">German yellow jacket</name>
    <name type="synonym">Paravespula germanica</name>
    <dbReference type="NCBI Taxonomy" id="30212"/>
    <lineage>
        <taxon>Eukaryota</taxon>
        <taxon>Metazoa</taxon>
        <taxon>Ecdysozoa</taxon>
        <taxon>Arthropoda</taxon>
        <taxon>Hexapoda</taxon>
        <taxon>Insecta</taxon>
        <taxon>Pterygota</taxon>
        <taxon>Neoptera</taxon>
        <taxon>Endopterygota</taxon>
        <taxon>Hymenoptera</taxon>
        <taxon>Apocrita</taxon>
        <taxon>Aculeata</taxon>
        <taxon>Vespoidea</taxon>
        <taxon>Vespidae</taxon>
        <taxon>Vespinae</taxon>
        <taxon>Vespula</taxon>
    </lineage>
</organism>
<gene>
    <name evidence="2" type="ORF">HZH68_013468</name>
</gene>
<comment type="caution">
    <text evidence="2">The sequence shown here is derived from an EMBL/GenBank/DDBJ whole genome shotgun (WGS) entry which is preliminary data.</text>
</comment>
<dbReference type="AlphaFoldDB" id="A0A834JER2"/>
<feature type="region of interest" description="Disordered" evidence="1">
    <location>
        <begin position="1"/>
        <end position="35"/>
    </location>
</feature>
<sequence>MELESMLVATKEEGEEEGTTFEDARATPSVLASRRDSKHCKSESCLVECDKLMVSLLRREAPIENTSPVMSTKSDQSEWPLLRLAADASDTSEAAVGVAVASRRSTERERRRRMSNVG</sequence>
<reference evidence="2" key="1">
    <citation type="journal article" date="2020" name="G3 (Bethesda)">
        <title>High-Quality Assemblies for Three Invasive Social Wasps from the &lt;i&gt;Vespula&lt;/i&gt; Genus.</title>
        <authorList>
            <person name="Harrop T.W.R."/>
            <person name="Guhlin J."/>
            <person name="McLaughlin G.M."/>
            <person name="Permina E."/>
            <person name="Stockwell P."/>
            <person name="Gilligan J."/>
            <person name="Le Lec M.F."/>
            <person name="Gruber M.A.M."/>
            <person name="Quinn O."/>
            <person name="Lovegrove M."/>
            <person name="Duncan E.J."/>
            <person name="Remnant E.J."/>
            <person name="Van Eeckhoven J."/>
            <person name="Graham B."/>
            <person name="Knapp R.A."/>
            <person name="Langford K.W."/>
            <person name="Kronenberg Z."/>
            <person name="Press M.O."/>
            <person name="Eacker S.M."/>
            <person name="Wilson-Rankin E.E."/>
            <person name="Purcell J."/>
            <person name="Lester P.J."/>
            <person name="Dearden P.K."/>
        </authorList>
    </citation>
    <scope>NUCLEOTIDE SEQUENCE</scope>
    <source>
        <strain evidence="2">Linc-1</strain>
    </source>
</reference>
<evidence type="ECO:0000256" key="1">
    <source>
        <dbReference type="SAM" id="MobiDB-lite"/>
    </source>
</evidence>
<feature type="region of interest" description="Disordered" evidence="1">
    <location>
        <begin position="91"/>
        <end position="118"/>
    </location>
</feature>
<proteinExistence type="predicted"/>
<evidence type="ECO:0000313" key="3">
    <source>
        <dbReference type="Proteomes" id="UP000617340"/>
    </source>
</evidence>